<gene>
    <name evidence="2" type="ORF">F7Q99_32455</name>
</gene>
<sequence length="242" mass="25759">MRTLTVLGTCGAWPEPGRAASGFLLDYDGFRLALDLGYATFPRLAAHGDPALLDAVVITHEHPDHCADLSALARSRYFAPQRGPRLPLYCPPGVIARVQAMEPTENLNDVFDIHPLPAATHRIGPLRLDTARLPHHVPHAGVRLSAPGLVLAYSGDAGPAPALAELAAGADLFIAGTTLPDQSDPDLLSAADAAAWAERAGARRLLLTHFWPGSDRTRPLALVRARFTGEVLAAEEDMTLAL</sequence>
<evidence type="ECO:0000313" key="2">
    <source>
        <dbReference type="EMBL" id="MQS16775.1"/>
    </source>
</evidence>
<dbReference type="Gene3D" id="3.60.15.10">
    <property type="entry name" value="Ribonuclease Z/Hydroxyacylglutathione hydrolase-like"/>
    <property type="match status" value="1"/>
</dbReference>
<keyword evidence="3" id="KW-1185">Reference proteome</keyword>
<dbReference type="EMBL" id="WBOF01000003">
    <property type="protein sequence ID" value="MQS16775.1"/>
    <property type="molecule type" value="Genomic_DNA"/>
</dbReference>
<feature type="domain" description="Metallo-beta-lactamase" evidence="1">
    <location>
        <begin position="19"/>
        <end position="209"/>
    </location>
</feature>
<name>A0A6N7L0W8_9ACTN</name>
<dbReference type="SMART" id="SM00849">
    <property type="entry name" value="Lactamase_B"/>
    <property type="match status" value="1"/>
</dbReference>
<dbReference type="InterPro" id="IPR036866">
    <property type="entry name" value="RibonucZ/Hydroxyglut_hydro"/>
</dbReference>
<accession>A0A6N7L0W8</accession>
<dbReference type="InterPro" id="IPR001279">
    <property type="entry name" value="Metallo-B-lactamas"/>
</dbReference>
<evidence type="ECO:0000259" key="1">
    <source>
        <dbReference type="SMART" id="SM00849"/>
    </source>
</evidence>
<comment type="caution">
    <text evidence="2">The sequence shown here is derived from an EMBL/GenBank/DDBJ whole genome shotgun (WGS) entry which is preliminary data.</text>
</comment>
<dbReference type="PANTHER" id="PTHR46018">
    <property type="entry name" value="ZINC PHOSPHODIESTERASE ELAC PROTEIN 1"/>
    <property type="match status" value="1"/>
</dbReference>
<reference evidence="2 3" key="1">
    <citation type="submission" date="2019-09" db="EMBL/GenBank/DDBJ databases">
        <title>Genome Sequences of Streptomyces kaniharaensis ATCC 21070.</title>
        <authorList>
            <person name="Zhu W."/>
            <person name="De Crecy-Lagard V."/>
            <person name="Richards N.G."/>
        </authorList>
    </citation>
    <scope>NUCLEOTIDE SEQUENCE [LARGE SCALE GENOMIC DNA]</scope>
    <source>
        <strain evidence="2 3">SF-557</strain>
    </source>
</reference>
<dbReference type="AlphaFoldDB" id="A0A6N7L0W8"/>
<dbReference type="GO" id="GO:0042781">
    <property type="term" value="F:3'-tRNA processing endoribonuclease activity"/>
    <property type="evidence" value="ECO:0007669"/>
    <property type="project" value="TreeGrafter"/>
</dbReference>
<protein>
    <submittedName>
        <fullName evidence="2">MBL fold metallo-hydrolase</fullName>
    </submittedName>
</protein>
<dbReference type="PANTHER" id="PTHR46018:SF4">
    <property type="entry name" value="METALLO-HYDROLASE YHFI-RELATED"/>
    <property type="match status" value="1"/>
</dbReference>
<dbReference type="Proteomes" id="UP000450000">
    <property type="component" value="Unassembled WGS sequence"/>
</dbReference>
<dbReference type="Pfam" id="PF12706">
    <property type="entry name" value="Lactamase_B_2"/>
    <property type="match status" value="1"/>
</dbReference>
<keyword evidence="2" id="KW-0378">Hydrolase</keyword>
<dbReference type="CDD" id="cd07716">
    <property type="entry name" value="RNaseZ_short-form-like_MBL-fold"/>
    <property type="match status" value="1"/>
</dbReference>
<dbReference type="RefSeq" id="WP_326847408.1">
    <property type="nucleotide sequence ID" value="NZ_WBOF01000003.1"/>
</dbReference>
<dbReference type="SUPFAM" id="SSF56281">
    <property type="entry name" value="Metallo-hydrolase/oxidoreductase"/>
    <property type="match status" value="1"/>
</dbReference>
<organism evidence="2 3">
    <name type="scientific">Streptomyces kaniharaensis</name>
    <dbReference type="NCBI Taxonomy" id="212423"/>
    <lineage>
        <taxon>Bacteria</taxon>
        <taxon>Bacillati</taxon>
        <taxon>Actinomycetota</taxon>
        <taxon>Actinomycetes</taxon>
        <taxon>Kitasatosporales</taxon>
        <taxon>Streptomycetaceae</taxon>
        <taxon>Streptomyces</taxon>
    </lineage>
</organism>
<evidence type="ECO:0000313" key="3">
    <source>
        <dbReference type="Proteomes" id="UP000450000"/>
    </source>
</evidence>
<proteinExistence type="predicted"/>